<reference evidence="1 2" key="1">
    <citation type="submission" date="2019-11" db="EMBL/GenBank/DDBJ databases">
        <title>Whole genome sequencing identifies a novel species of the genus Arsenicicoccus isolated from human blood.</title>
        <authorList>
            <person name="Jeong J.H."/>
            <person name="Kweon O.J."/>
            <person name="Kim H.R."/>
            <person name="Kim T.-H."/>
            <person name="Ha S.-M."/>
            <person name="Lee M.-K."/>
        </authorList>
    </citation>
    <scope>NUCLEOTIDE SEQUENCE [LARGE SCALE GENOMIC DNA]</scope>
    <source>
        <strain evidence="1 2">MKL-02</strain>
    </source>
</reference>
<keyword evidence="2" id="KW-1185">Reference proteome</keyword>
<evidence type="ECO:0000313" key="2">
    <source>
        <dbReference type="Proteomes" id="UP000431092"/>
    </source>
</evidence>
<organism evidence="1 2">
    <name type="scientific">Arsenicicoccus cauae</name>
    <dbReference type="NCBI Taxonomy" id="2663847"/>
    <lineage>
        <taxon>Bacteria</taxon>
        <taxon>Bacillati</taxon>
        <taxon>Actinomycetota</taxon>
        <taxon>Actinomycetes</taxon>
        <taxon>Micrococcales</taxon>
        <taxon>Intrasporangiaceae</taxon>
        <taxon>Arsenicicoccus</taxon>
    </lineage>
</organism>
<dbReference type="Proteomes" id="UP000431092">
    <property type="component" value="Unassembled WGS sequence"/>
</dbReference>
<evidence type="ECO:0000313" key="1">
    <source>
        <dbReference type="EMBL" id="MTB72446.1"/>
    </source>
</evidence>
<protein>
    <submittedName>
        <fullName evidence="1">Uncharacterized protein</fullName>
    </submittedName>
</protein>
<comment type="caution">
    <text evidence="1">The sequence shown here is derived from an EMBL/GenBank/DDBJ whole genome shotgun (WGS) entry which is preliminary data.</text>
</comment>
<sequence length="154" mass="16811">MDITPSTHTPGTTADVPLRLDELLDGHSMRDVARLRRAIRETMPPPGPREHDVAVLVGDLNGHLVAPMYFRDLPWPGDPARMHVLLDAVAEVVGEHGSVVVLLVRPGPAHATAADRTWQEVAQRCWQARGVLDLGCYVLGSRGVELLPRLEVVA</sequence>
<dbReference type="EMBL" id="WLVL01000039">
    <property type="protein sequence ID" value="MTB72446.1"/>
    <property type="molecule type" value="Genomic_DNA"/>
</dbReference>
<name>A0A6I3IZN1_9MICO</name>
<dbReference type="RefSeq" id="WP_154593727.1">
    <property type="nucleotide sequence ID" value="NZ_WLVL01000039.1"/>
</dbReference>
<accession>A0A6I3IZN1</accession>
<dbReference type="AlphaFoldDB" id="A0A6I3IZN1"/>
<proteinExistence type="predicted"/>
<gene>
    <name evidence="1" type="ORF">GGG17_10795</name>
</gene>